<feature type="transmembrane region" description="Helical" evidence="1">
    <location>
        <begin position="12"/>
        <end position="34"/>
    </location>
</feature>
<accession>A0A9D2SXH7</accession>
<keyword evidence="1" id="KW-0812">Transmembrane</keyword>
<gene>
    <name evidence="2" type="ORF">H9757_01545</name>
</gene>
<name>A0A9D2SXH7_9FIRM</name>
<dbReference type="EMBL" id="DWWK01000017">
    <property type="protein sequence ID" value="HJC37741.1"/>
    <property type="molecule type" value="Genomic_DNA"/>
</dbReference>
<evidence type="ECO:0000313" key="3">
    <source>
        <dbReference type="Proteomes" id="UP000823894"/>
    </source>
</evidence>
<sequence length="146" mass="16427">MLMKNSEEKRNTAWRAVMTVSSVLIVIVAVFFIVRIFTANPVAGTWVSEEGDITLVIDNRASLQVEDGSVSARTEYTVDRKTKVLTIHVNDDEILEQAEASEGEVTEGEIRDLLESVEGTYDYNIESNTLTLTEREYGSQMVFEKE</sequence>
<evidence type="ECO:0000256" key="1">
    <source>
        <dbReference type="SAM" id="Phobius"/>
    </source>
</evidence>
<evidence type="ECO:0000313" key="2">
    <source>
        <dbReference type="EMBL" id="HJC37741.1"/>
    </source>
</evidence>
<proteinExistence type="predicted"/>
<keyword evidence="1" id="KW-0472">Membrane</keyword>
<reference evidence="2" key="1">
    <citation type="journal article" date="2021" name="PeerJ">
        <title>Extensive microbial diversity within the chicken gut microbiome revealed by metagenomics and culture.</title>
        <authorList>
            <person name="Gilroy R."/>
            <person name="Ravi A."/>
            <person name="Getino M."/>
            <person name="Pursley I."/>
            <person name="Horton D.L."/>
            <person name="Alikhan N.F."/>
            <person name="Baker D."/>
            <person name="Gharbi K."/>
            <person name="Hall N."/>
            <person name="Watson M."/>
            <person name="Adriaenssens E.M."/>
            <person name="Foster-Nyarko E."/>
            <person name="Jarju S."/>
            <person name="Secka A."/>
            <person name="Antonio M."/>
            <person name="Oren A."/>
            <person name="Chaudhuri R.R."/>
            <person name="La Ragione R."/>
            <person name="Hildebrand F."/>
            <person name="Pallen M.J."/>
        </authorList>
    </citation>
    <scope>NUCLEOTIDE SEQUENCE</scope>
    <source>
        <strain evidence="2">ChiGjej1B1-1692</strain>
    </source>
</reference>
<organism evidence="2 3">
    <name type="scientific">Candidatus Mediterraneibacter faecigallinarum</name>
    <dbReference type="NCBI Taxonomy" id="2838669"/>
    <lineage>
        <taxon>Bacteria</taxon>
        <taxon>Bacillati</taxon>
        <taxon>Bacillota</taxon>
        <taxon>Clostridia</taxon>
        <taxon>Lachnospirales</taxon>
        <taxon>Lachnospiraceae</taxon>
        <taxon>Mediterraneibacter</taxon>
    </lineage>
</organism>
<dbReference type="AlphaFoldDB" id="A0A9D2SXH7"/>
<keyword evidence="1" id="KW-1133">Transmembrane helix</keyword>
<comment type="caution">
    <text evidence="2">The sequence shown here is derived from an EMBL/GenBank/DDBJ whole genome shotgun (WGS) entry which is preliminary data.</text>
</comment>
<dbReference type="Proteomes" id="UP000823894">
    <property type="component" value="Unassembled WGS sequence"/>
</dbReference>
<reference evidence="2" key="2">
    <citation type="submission" date="2021-04" db="EMBL/GenBank/DDBJ databases">
        <authorList>
            <person name="Gilroy R."/>
        </authorList>
    </citation>
    <scope>NUCLEOTIDE SEQUENCE</scope>
    <source>
        <strain evidence="2">ChiGjej1B1-1692</strain>
    </source>
</reference>
<protein>
    <submittedName>
        <fullName evidence="2">Uncharacterized protein</fullName>
    </submittedName>
</protein>